<evidence type="ECO:0000256" key="1">
    <source>
        <dbReference type="ARBA" id="ARBA00022670"/>
    </source>
</evidence>
<dbReference type="InterPro" id="IPR036397">
    <property type="entry name" value="RNaseH_sf"/>
</dbReference>
<dbReference type="AlphaFoldDB" id="A0A803NPK4"/>
<reference evidence="4" key="1">
    <citation type="submission" date="2018-11" db="EMBL/GenBank/DDBJ databases">
        <authorList>
            <person name="Grassa J C."/>
        </authorList>
    </citation>
    <scope>NUCLEOTIDE SEQUENCE [LARGE SCALE GENOMIC DNA]</scope>
</reference>
<name>A0A803NPK4_CANSA</name>
<feature type="domain" description="Integrase catalytic" evidence="3">
    <location>
        <begin position="238"/>
        <end position="412"/>
    </location>
</feature>
<dbReference type="GO" id="GO:0015074">
    <property type="term" value="P:DNA integration"/>
    <property type="evidence" value="ECO:0007669"/>
    <property type="project" value="InterPro"/>
</dbReference>
<dbReference type="PANTHER" id="PTHR42648:SF31">
    <property type="entry name" value="RNA-DIRECTED DNA POLYMERASE"/>
    <property type="match status" value="1"/>
</dbReference>
<dbReference type="Proteomes" id="UP000596661">
    <property type="component" value="Chromosome 1"/>
</dbReference>
<dbReference type="Pfam" id="PF25597">
    <property type="entry name" value="SH3_retrovirus"/>
    <property type="match status" value="1"/>
</dbReference>
<sequence>MTETHNDSNEGAPGANQDPLAGLSLNQCQKIMAMLAQKFHTESTSSPNQPIVSNFSGKSDIIHKNKWIIDTGATHHVCPYIDLFTNICHKTILSNVTLPDGTKKRISCTGTIRISSEIVLVNVLYVPDFKYSIMSVSALMSSANCFFIFHDDTCTIQDNSKKKMIGKGERHGDLFFLKSDSFATVFAFSDSTISVDTLWHYRLGHPSCIKEFPLNKELNFSQPISPNFHCSTCHYAKQKKLPFLSNHNMAKTCFELIHIDIWGPYHTITHDGFKYFLTIVDDCSRYTWIHLLKHKSEAKSVIPAFIKLVQTQYNATIKGFRSDNAKELQFVDLFRSLGIVHYHACVQRPQQNSVVERKHQHLLNVSRALLFQSYIPLIYWGECVSTTTYLINRIPTPNLGNKSPYEVLNHKAPTYNHLKPFGCLAYASTLSQNWSKFSPRVVSCIFLGYPMGMKAYKLLNLETNTIFCSRDVQFQEYIFPFVTNEGLPAHYENFFHTVPTIVDTAGSSQDMSFSAPEPDPPPSTPAPQVCEPAADLHQHSNIQPAVTEPTSAPDAETISPSVSAPFSSSSRPIRQIKRPLTSKIIIAS</sequence>
<dbReference type="PROSITE" id="PS50994">
    <property type="entry name" value="INTEGRASE"/>
    <property type="match status" value="1"/>
</dbReference>
<dbReference type="InterPro" id="IPR057670">
    <property type="entry name" value="SH3_retrovirus"/>
</dbReference>
<reference evidence="4" key="2">
    <citation type="submission" date="2021-03" db="UniProtKB">
        <authorList>
            <consortium name="EnsemblPlants"/>
        </authorList>
    </citation>
    <scope>IDENTIFICATION</scope>
</reference>
<keyword evidence="5" id="KW-1185">Reference proteome</keyword>
<evidence type="ECO:0000313" key="5">
    <source>
        <dbReference type="Proteomes" id="UP000596661"/>
    </source>
</evidence>
<dbReference type="OMA" id="PYHTITH"/>
<evidence type="ECO:0000313" key="4">
    <source>
        <dbReference type="EnsemblPlants" id="cds.evm.model.01.533"/>
    </source>
</evidence>
<feature type="compositionally biased region" description="Low complexity" evidence="2">
    <location>
        <begin position="559"/>
        <end position="572"/>
    </location>
</feature>
<dbReference type="Pfam" id="PF13976">
    <property type="entry name" value="gag_pre-integrs"/>
    <property type="match status" value="1"/>
</dbReference>
<dbReference type="InterPro" id="IPR039537">
    <property type="entry name" value="Retrotran_Ty1/copia-like"/>
</dbReference>
<keyword evidence="1" id="KW-0378">Hydrolase</keyword>
<dbReference type="Gene3D" id="3.30.420.10">
    <property type="entry name" value="Ribonuclease H-like superfamily/Ribonuclease H"/>
    <property type="match status" value="1"/>
</dbReference>
<organism evidence="4 5">
    <name type="scientific">Cannabis sativa</name>
    <name type="common">Hemp</name>
    <name type="synonym">Marijuana</name>
    <dbReference type="NCBI Taxonomy" id="3483"/>
    <lineage>
        <taxon>Eukaryota</taxon>
        <taxon>Viridiplantae</taxon>
        <taxon>Streptophyta</taxon>
        <taxon>Embryophyta</taxon>
        <taxon>Tracheophyta</taxon>
        <taxon>Spermatophyta</taxon>
        <taxon>Magnoliopsida</taxon>
        <taxon>eudicotyledons</taxon>
        <taxon>Gunneridae</taxon>
        <taxon>Pentapetalae</taxon>
        <taxon>rosids</taxon>
        <taxon>fabids</taxon>
        <taxon>Rosales</taxon>
        <taxon>Cannabaceae</taxon>
        <taxon>Cannabis</taxon>
    </lineage>
</organism>
<evidence type="ECO:0000259" key="3">
    <source>
        <dbReference type="PROSITE" id="PS50994"/>
    </source>
</evidence>
<dbReference type="GO" id="GO:0003676">
    <property type="term" value="F:nucleic acid binding"/>
    <property type="evidence" value="ECO:0007669"/>
    <property type="project" value="InterPro"/>
</dbReference>
<evidence type="ECO:0000256" key="2">
    <source>
        <dbReference type="SAM" id="MobiDB-lite"/>
    </source>
</evidence>
<dbReference type="PANTHER" id="PTHR42648">
    <property type="entry name" value="TRANSPOSASE, PUTATIVE-RELATED"/>
    <property type="match status" value="1"/>
</dbReference>
<dbReference type="InterPro" id="IPR025724">
    <property type="entry name" value="GAG-pre-integrase_dom"/>
</dbReference>
<dbReference type="SUPFAM" id="SSF53098">
    <property type="entry name" value="Ribonuclease H-like"/>
    <property type="match status" value="1"/>
</dbReference>
<keyword evidence="1" id="KW-0645">Protease</keyword>
<dbReference type="InterPro" id="IPR054722">
    <property type="entry name" value="PolX-like_BBD"/>
</dbReference>
<protein>
    <recommendedName>
        <fullName evidence="3">Integrase catalytic domain-containing protein</fullName>
    </recommendedName>
</protein>
<dbReference type="InterPro" id="IPR001584">
    <property type="entry name" value="Integrase_cat-core"/>
</dbReference>
<dbReference type="EMBL" id="UZAU01000018">
    <property type="status" value="NOT_ANNOTATED_CDS"/>
    <property type="molecule type" value="Genomic_DNA"/>
</dbReference>
<dbReference type="Pfam" id="PF00665">
    <property type="entry name" value="rve"/>
    <property type="match status" value="1"/>
</dbReference>
<feature type="region of interest" description="Disordered" evidence="2">
    <location>
        <begin position="506"/>
        <end position="575"/>
    </location>
</feature>
<dbReference type="Pfam" id="PF22936">
    <property type="entry name" value="Pol_BBD"/>
    <property type="match status" value="1"/>
</dbReference>
<dbReference type="InterPro" id="IPR012337">
    <property type="entry name" value="RNaseH-like_sf"/>
</dbReference>
<dbReference type="Gramene" id="evm.model.01.533">
    <property type="protein sequence ID" value="cds.evm.model.01.533"/>
    <property type="gene ID" value="evm.TU.01.533"/>
</dbReference>
<dbReference type="GO" id="GO:0008233">
    <property type="term" value="F:peptidase activity"/>
    <property type="evidence" value="ECO:0007669"/>
    <property type="project" value="UniProtKB-KW"/>
</dbReference>
<accession>A0A803NPK4</accession>
<dbReference type="EnsemblPlants" id="evm.model.01.533">
    <property type="protein sequence ID" value="cds.evm.model.01.533"/>
    <property type="gene ID" value="evm.TU.01.533"/>
</dbReference>
<dbReference type="GO" id="GO:0006508">
    <property type="term" value="P:proteolysis"/>
    <property type="evidence" value="ECO:0007669"/>
    <property type="project" value="UniProtKB-KW"/>
</dbReference>
<feature type="compositionally biased region" description="Polar residues" evidence="2">
    <location>
        <begin position="539"/>
        <end position="550"/>
    </location>
</feature>
<proteinExistence type="predicted"/>